<dbReference type="SUPFAM" id="SSF53901">
    <property type="entry name" value="Thiolase-like"/>
    <property type="match status" value="4"/>
</dbReference>
<gene>
    <name evidence="7" type="ORF">ALAG00032_LOCUS2869</name>
</gene>
<evidence type="ECO:0000256" key="4">
    <source>
        <dbReference type="SAM" id="MobiDB-lite"/>
    </source>
</evidence>
<dbReference type="InterPro" id="IPR020806">
    <property type="entry name" value="PKS_PP-bd"/>
</dbReference>
<dbReference type="PROSITE" id="PS52004">
    <property type="entry name" value="KS3_2"/>
    <property type="match status" value="3"/>
</dbReference>
<dbReference type="InterPro" id="IPR050091">
    <property type="entry name" value="PKS_NRPS_Biosynth_Enz"/>
</dbReference>
<dbReference type="Pfam" id="PF08659">
    <property type="entry name" value="KR"/>
    <property type="match status" value="1"/>
</dbReference>
<evidence type="ECO:0000259" key="6">
    <source>
        <dbReference type="PROSITE" id="PS52004"/>
    </source>
</evidence>
<sequence length="3086" mass="331616">MACGGVTYGSGGLASVSSLQKDDKPTLYTGTSSALSVVAGRIPFVLGLTGPCLSIDTACCSSLVATHVATKALAAGECDAALAATVGLLSEPASTAFSIAGMLSPTGRCFSFDKAANGYVRGEGCVTFVLDAGSRMRQNMVGNDPAALTSTPPGILGSSVQQDGVSASLTAPNGTAQRKLISAVFSDGMDGSAWTTLEAHGTGTALGDPIEIGAASSILCAPLPGSKTKRSARCTSFKANVGHLEGAAAAAGMVALFSTSLSGGSLSLMSPNALLRQLNGHLRTFVKTNQFYLPVSETSLATASQDGPHTARLSSFGFSGTIAHARFEAGDRAAAIVEQYAAEKRPELFRSKMALPLVSRVPRGRVKMQASAISRIHTGDDVFNLGDQKSDQLSLFDDDDESVEEQIIDVAAIVNGIMGFDVDKSKPLMDVGLDSFVAGELMNQLSAAAKADLPATLLFDYPSVESLDKYMRSDEMILASNIDNESAERRRRRAERRRLNKMKVPPSVSSSGDLLISRRALRPQILIGRDARVPIATTSSSLYDLCAVHANNWSAVSSMPASRFDEDFATREKYPVAATYGGFISVEEIERFANETFSLSRAEASAMDPQQRLALEVGHSVLVGEGNYSIDDLIDANIGCYVGVQTSDFFDLARRPTSGVSQTYLATGANHAVASGRIPYTFGLRGASMAITTACSTALVCCHEARAGLEISSNSNAALIVAVNLNLLGAMTASVAKAGMLSPRGKCHTLDERADGYVRSEGCVGILLRLHDEQKEHSSIATLSVDNSTVISSTAVRSDGKSASLTAPSGLAQQQLLREALHDAATSKLNGRNNVSSPVLLSHVELHGTGTALGDPIEIGALTAVALREQAPPTLAAIKANVGHSETCSGAFGLAVLSNLALLSQRAAPQACLRQLNSRLIHFAKKFIGPVEQTLKNTVHGGVSSFGFSGAIAHIQLDRDLSLVSNVDQKHSENVDRIGLFADDFVRPFTSLITEHGLAIRRSYSRFPLVESRAPTPAAQRASALANINTMIQAKRIAEEGDGDTRQVRAYEVQWTPKSLAPKCTTYSEDTPEKRTIDDIDGKYGWPQADGLPTKIEDTSRLALIIGAGLDGVLCAAAFARNGIEYVVFEKNDFMAGVWVTQANATSKVQTGKLTYTLDLDDQSPDVSLESSFQPADEVCVRITEFAMRMGIDKRTYSKREVLGVRHGSRHDENFVTWRDLSRPDASTIETQFAAVIFACGALRAPTLAPALTGASIYRGFDSYGVAADMAPCEMAGRDIVIAGHGAYGVENVRTGLEHGAKSITVICRHRHSVLPRCAVWTLDAGREFDAWSEISQMLSLAKLGHAYTTDRRKRPAVSDQYYVAMRYGRARVIHGQITGFDVDARTNRPVVVIDNALRVPADISLLCYGFSKQTTFINQIMGVDELTGIWVNGRRTLAILKGDLDVRREATPLSASNIPYASFLANVIAQFLKHPQDFEKILPKLPKADKNQDTTSFDFFASIFLTLISNQDVKPHFDKLVRRVQHTSVRDVMPWDSFIKDCTADWRRYLAVCNPDGSSQDDITYADWPQRQIPVHREGFGLSKKDQFMEKPAPNWITVIDGSNIPSSFKETEALICGDSKHRSASMLCITFPNDLSSLATLMRFAATNSHIKSTLVVLSNKMEIPFLAQLRVARVELPKFKISSITVDPAFPPSPGMIESVLTRNGLGIDIRIGPEPRELIPTLSSWNEHRSDIPNRASAQPRGGRALVTGGTGALGLVTSSLLLETGAASLVVIATRQPRVKILADPLVPRLQKLAKSGRAIVVTGADTSDPEAMRNLVRLVDAGAPPFYDAQNENASSGGALVVHTAGVLHDVMLVGMERWMADKVFKPKVNCLPALASLIESSDQGRAVLFSSATVVLGGPGQTAYAAASGHLDQFAQNERLRGVYASTVQWLAVQGVGMHQEVVGSAPQWTSLRRVEEVIAHVSLGTYSPRYTSLRSPPASVTIMPEAFLKFLPPQVELDVKDDPKLKLQPVIEKKKTRKKKTKRKSSKKEKKPQNSDALETVNTAIKATLAMILEDHHDTKDDVPFMEMGVDSMGLTDFVNSLNEKLGVELPEVALFEYPTVQELRTALLEMVSAKLGDAVEDDDENDDDFEIDNDVDEYESPTTGPCNMTVRKAPRIAIASICGKLSLGDVANGEFLQGVRAGCVGVGRLPLDRIHSSLLNEPIFSEPSHRMHRGVSITDNDALKALDLPETARYGSFICTSEWTLFDNDAFGIGPAEAKVMDPQQRQLLEVGYEALVAAGLDKSGIRTYADQGRSIGNFVALQTNDFARAIVRTPKLVASTYAVSGANPAIAAGRLGYALGLRGAALCIDTACSTALVCLHEARLSFYETPDEPALVSAVNAMIDASVTEVVERAGMLSPRGRCHTFDARADGYTRGEGIVSVVLRPVTEEDADDVAASSLASIGMELASTSLRSDGKTASITAPSGTAQKELLLRAKEASAPLHDKDIILSVECHGTGTALGDPIEIGALATHIEKYEAARQGLGVSLAGVKASLGHLEPAAGFAGLAAMLCLASDETAPNPQLRTLNRQLDSALVPKYSTRQVVAGVDSGMPLPQRRNAFENGACVSSFGFSGIIANARIAFVHPYRVDGSRQRVENSLLSIKPALYRKRINYEWLEVVEPLVYGIDAHARAAPRQVGLLSAASSKANNQRGQVSELSDEQILNIVRSIVYSLGGEGSDDDDFTNMGVDSIASTELSRALAAEFDLGKLSPTFVFENPTISSAATAIKALLRDVTISSDNMNEIATSNCLIPFAPHRRTHRAALFMWSGGQGDASAFARLGARLGDDVRVFGVDRQPGATVGQMVNSLAPQIAACIPDNDTACYLGGLSVGGWLAVETAVRLERDFGKRAARIFSIDGPSPKQFRYDCSYEPHVGAAELLKGRGVDFPSGWSRMSKEERLQTFIDLLPSLGIDFIGRERGGDQPAFATRVADDLSRGATEFLATLRDGEYDPEITSLPSTEIVAFRAAERDEVMMLNDDDADPYPHIYSWASAKMPNLRILDLPTNHMHLLTHDYLLDVIASVIRSNIDPRNRPL</sequence>
<dbReference type="InterPro" id="IPR014030">
    <property type="entry name" value="Ketoacyl_synth_N"/>
</dbReference>
<name>A0A7S3JSP5_9STRA</name>
<dbReference type="PANTHER" id="PTHR43775">
    <property type="entry name" value="FATTY ACID SYNTHASE"/>
    <property type="match status" value="1"/>
</dbReference>
<dbReference type="SMART" id="SM00822">
    <property type="entry name" value="PKS_KR"/>
    <property type="match status" value="1"/>
</dbReference>
<dbReference type="InterPro" id="IPR036291">
    <property type="entry name" value="NAD(P)-bd_dom_sf"/>
</dbReference>
<dbReference type="Gene3D" id="3.40.47.10">
    <property type="match status" value="3"/>
</dbReference>
<dbReference type="InterPro" id="IPR057326">
    <property type="entry name" value="KR_dom"/>
</dbReference>
<feature type="domain" description="Ketosynthase family 3 (KS3)" evidence="6">
    <location>
        <begin position="521"/>
        <end position="959"/>
    </location>
</feature>
<dbReference type="GO" id="GO:0004312">
    <property type="term" value="F:fatty acid synthase activity"/>
    <property type="evidence" value="ECO:0007669"/>
    <property type="project" value="TreeGrafter"/>
</dbReference>
<feature type="domain" description="Carrier" evidence="5">
    <location>
        <begin position="2704"/>
        <end position="2782"/>
    </location>
</feature>
<keyword evidence="3" id="KW-0808">Transferase</keyword>
<dbReference type="Gene3D" id="1.10.1200.10">
    <property type="entry name" value="ACP-like"/>
    <property type="match status" value="3"/>
</dbReference>
<evidence type="ECO:0000256" key="3">
    <source>
        <dbReference type="ARBA" id="ARBA00022679"/>
    </source>
</evidence>
<dbReference type="Gene3D" id="3.40.50.720">
    <property type="entry name" value="NAD(P)-binding Rossmann-like Domain"/>
    <property type="match status" value="1"/>
</dbReference>
<dbReference type="InterPro" id="IPR001031">
    <property type="entry name" value="Thioesterase"/>
</dbReference>
<dbReference type="InterPro" id="IPR029058">
    <property type="entry name" value="AB_hydrolase_fold"/>
</dbReference>
<dbReference type="SMART" id="SM00825">
    <property type="entry name" value="PKS_KS"/>
    <property type="match status" value="2"/>
</dbReference>
<dbReference type="SMART" id="SM01294">
    <property type="entry name" value="PKS_PP_betabranch"/>
    <property type="match status" value="1"/>
</dbReference>
<feature type="domain" description="Ketosynthase family 3 (KS3)" evidence="6">
    <location>
        <begin position="1"/>
        <end position="329"/>
    </location>
</feature>
<feature type="domain" description="Ketosynthase family 3 (KS3)" evidence="6">
    <location>
        <begin position="2162"/>
        <end position="2633"/>
    </location>
</feature>
<dbReference type="PROSITE" id="PS50075">
    <property type="entry name" value="CARRIER"/>
    <property type="match status" value="3"/>
</dbReference>
<protein>
    <submittedName>
        <fullName evidence="7">Uncharacterized protein</fullName>
    </submittedName>
</protein>
<feature type="compositionally biased region" description="Basic residues" evidence="4">
    <location>
        <begin position="2022"/>
        <end position="2038"/>
    </location>
</feature>
<dbReference type="InterPro" id="IPR036188">
    <property type="entry name" value="FAD/NAD-bd_sf"/>
</dbReference>
<dbReference type="InterPro" id="IPR013968">
    <property type="entry name" value="PKS_KR"/>
</dbReference>
<dbReference type="InterPro" id="IPR014031">
    <property type="entry name" value="Ketoacyl_synth_C"/>
</dbReference>
<dbReference type="InterPro" id="IPR016039">
    <property type="entry name" value="Thiolase-like"/>
</dbReference>
<dbReference type="SUPFAM" id="SSF51905">
    <property type="entry name" value="FAD/NAD(P)-binding domain"/>
    <property type="match status" value="1"/>
</dbReference>
<dbReference type="InterPro" id="IPR036736">
    <property type="entry name" value="ACP-like_sf"/>
</dbReference>
<dbReference type="Gene3D" id="3.50.50.60">
    <property type="entry name" value="FAD/NAD(P)-binding domain"/>
    <property type="match status" value="1"/>
</dbReference>
<dbReference type="SUPFAM" id="SSF53474">
    <property type="entry name" value="alpha/beta-Hydrolases"/>
    <property type="match status" value="1"/>
</dbReference>
<dbReference type="Pfam" id="PF02801">
    <property type="entry name" value="Ketoacyl-synt_C"/>
    <property type="match status" value="3"/>
</dbReference>
<dbReference type="Pfam" id="PF00109">
    <property type="entry name" value="ketoacyl-synt"/>
    <property type="match status" value="3"/>
</dbReference>
<organism evidence="7">
    <name type="scientific">Aureoumbra lagunensis</name>
    <dbReference type="NCBI Taxonomy" id="44058"/>
    <lineage>
        <taxon>Eukaryota</taxon>
        <taxon>Sar</taxon>
        <taxon>Stramenopiles</taxon>
        <taxon>Ochrophyta</taxon>
        <taxon>Pelagophyceae</taxon>
        <taxon>Pelagomonadales</taxon>
        <taxon>Aureoumbra</taxon>
    </lineage>
</organism>
<dbReference type="SUPFAM" id="SSF47336">
    <property type="entry name" value="ACP-like"/>
    <property type="match status" value="3"/>
</dbReference>
<evidence type="ECO:0000256" key="1">
    <source>
        <dbReference type="ARBA" id="ARBA00022450"/>
    </source>
</evidence>
<dbReference type="SUPFAM" id="SSF51735">
    <property type="entry name" value="NAD(P)-binding Rossmann-fold domains"/>
    <property type="match status" value="1"/>
</dbReference>
<reference evidence="7" key="1">
    <citation type="submission" date="2021-01" db="EMBL/GenBank/DDBJ databases">
        <authorList>
            <person name="Corre E."/>
            <person name="Pelletier E."/>
            <person name="Niang G."/>
            <person name="Scheremetjew M."/>
            <person name="Finn R."/>
            <person name="Kale V."/>
            <person name="Holt S."/>
            <person name="Cochrane G."/>
            <person name="Meng A."/>
            <person name="Brown T."/>
            <person name="Cohen L."/>
        </authorList>
    </citation>
    <scope>NUCLEOTIDE SEQUENCE</scope>
    <source>
        <strain evidence="7">CCMP1510</strain>
    </source>
</reference>
<dbReference type="Pfam" id="PF00975">
    <property type="entry name" value="Thioesterase"/>
    <property type="match status" value="1"/>
</dbReference>
<dbReference type="PANTHER" id="PTHR43775:SF37">
    <property type="entry name" value="SI:DKEY-61P9.11"/>
    <property type="match status" value="1"/>
</dbReference>
<evidence type="ECO:0000313" key="7">
    <source>
        <dbReference type="EMBL" id="CAE0362128.1"/>
    </source>
</evidence>
<dbReference type="InterPro" id="IPR009081">
    <property type="entry name" value="PP-bd_ACP"/>
</dbReference>
<dbReference type="GO" id="GO:0031177">
    <property type="term" value="F:phosphopantetheine binding"/>
    <property type="evidence" value="ECO:0007669"/>
    <property type="project" value="InterPro"/>
</dbReference>
<accession>A0A7S3JSP5</accession>
<feature type="region of interest" description="Disordered" evidence="4">
    <location>
        <begin position="2021"/>
        <end position="2047"/>
    </location>
</feature>
<dbReference type="EMBL" id="HBIJ01004042">
    <property type="protein sequence ID" value="CAE0362128.1"/>
    <property type="molecule type" value="Transcribed_RNA"/>
</dbReference>
<dbReference type="GO" id="GO:0006633">
    <property type="term" value="P:fatty acid biosynthetic process"/>
    <property type="evidence" value="ECO:0007669"/>
    <property type="project" value="TreeGrafter"/>
</dbReference>
<feature type="domain" description="Carrier" evidence="5">
    <location>
        <begin position="2043"/>
        <end position="2120"/>
    </location>
</feature>
<feature type="domain" description="Carrier" evidence="5">
    <location>
        <begin position="401"/>
        <end position="475"/>
    </location>
</feature>
<keyword evidence="2" id="KW-0597">Phosphoprotein</keyword>
<dbReference type="Gene3D" id="3.40.50.1820">
    <property type="entry name" value="alpha/beta hydrolase"/>
    <property type="match status" value="1"/>
</dbReference>
<proteinExistence type="predicted"/>
<evidence type="ECO:0000256" key="2">
    <source>
        <dbReference type="ARBA" id="ARBA00022553"/>
    </source>
</evidence>
<keyword evidence="1" id="KW-0596">Phosphopantetheine</keyword>
<dbReference type="CDD" id="cd00833">
    <property type="entry name" value="PKS"/>
    <property type="match status" value="3"/>
</dbReference>
<dbReference type="InterPro" id="IPR020841">
    <property type="entry name" value="PKS_Beta-ketoAc_synthase_dom"/>
</dbReference>
<dbReference type="SMART" id="SM00823">
    <property type="entry name" value="PKS_PP"/>
    <property type="match status" value="3"/>
</dbReference>
<dbReference type="Pfam" id="PF00550">
    <property type="entry name" value="PP-binding"/>
    <property type="match status" value="3"/>
</dbReference>
<evidence type="ECO:0000259" key="5">
    <source>
        <dbReference type="PROSITE" id="PS50075"/>
    </source>
</evidence>